<keyword evidence="3" id="KW-0998">Cell outer membrane</keyword>
<proteinExistence type="predicted"/>
<dbReference type="AlphaFoldDB" id="A0A2X4V1M3"/>
<dbReference type="PIRSF" id="PIRSF029745">
    <property type="entry name" value="FhaC"/>
    <property type="match status" value="1"/>
</dbReference>
<sequence length="559" mass="61785">MCAWKLCIWALAFMASVGRFHCVQAAEIASPVDRDSITQQQKTLLEQAQQQREALQNNVALPALPLPVASAGEETCHNVQRIVFQGAEHLSWSVKEKLANPYQGRCLTLNHINRLVRETTNAYLQRGYITSQAFLQDQDIAGGTLIISANEGRVESITLDGENTLALRMAFPGRVDEVLNLRDIEQGMEQLNRLPSQQVSIDIQPGAHSGYSNVVLRRSSARLPVALSFGADNSGQKSTGTGQMNAGITLDNPLRLAEQWSFSAARNSDFSHSHRSRSLNGGVTLPYGYWLFSYQYAWNDFFQNVPFNGDAYRYKGNSQTQRLGANRTLLRDGSRKFSVDIGLTRRRTENQLAGERLAISSPTLSVFSLGGNYSAVAGRGYLTLNPTVSHGLRMLGATTDDPEHTNAPRSEFRKLSLSASYFYPLTPSLYYLTSAYGQTTPDNLYSSERVSVGGQYSVRGFKEQYLTGNRGGYWRNELNWQWMTQPGLGDLSLIGALDTGWVQGRAGQIDGGNVSGMALGASLNGRWFNQSFTVGKPLKHPGSLQPDHWVAYWQAAFTL</sequence>
<dbReference type="InterPro" id="IPR013686">
    <property type="entry name" value="Polypept-transport_assoc_ShlB"/>
</dbReference>
<evidence type="ECO:0000313" key="9">
    <source>
        <dbReference type="EMBL" id="SQI44529.1"/>
    </source>
</evidence>
<dbReference type="PANTHER" id="PTHR34597">
    <property type="entry name" value="SLR1661 PROTEIN"/>
    <property type="match status" value="1"/>
</dbReference>
<accession>A0A2X4V1M3</accession>
<dbReference type="Proteomes" id="UP000594967">
    <property type="component" value="Chromosome"/>
</dbReference>
<organism evidence="9 10">
    <name type="scientific">Serratia plymuthica</name>
    <dbReference type="NCBI Taxonomy" id="82996"/>
    <lineage>
        <taxon>Bacteria</taxon>
        <taxon>Pseudomonadati</taxon>
        <taxon>Pseudomonadota</taxon>
        <taxon>Gammaproteobacteria</taxon>
        <taxon>Enterobacterales</taxon>
        <taxon>Yersiniaceae</taxon>
        <taxon>Serratia</taxon>
    </lineage>
</organism>
<keyword evidence="11" id="KW-1185">Reference proteome</keyword>
<dbReference type="InterPro" id="IPR005565">
    <property type="entry name" value="Hemolysn_activator_HlyB_C"/>
</dbReference>
<evidence type="ECO:0000313" key="10">
    <source>
        <dbReference type="Proteomes" id="UP000248897"/>
    </source>
</evidence>
<dbReference type="RefSeq" id="WP_063197309.1">
    <property type="nucleotide sequence ID" value="NZ_CAMITG010000004.1"/>
</dbReference>
<dbReference type="Gene3D" id="2.40.160.50">
    <property type="entry name" value="membrane protein fhac: a member of the omp85/tpsb transporter family"/>
    <property type="match status" value="1"/>
</dbReference>
<dbReference type="Gene3D" id="3.10.20.310">
    <property type="entry name" value="membrane protein fhac"/>
    <property type="match status" value="1"/>
</dbReference>
<dbReference type="EMBL" id="LS483469">
    <property type="protein sequence ID" value="SQI44529.1"/>
    <property type="molecule type" value="Genomic_DNA"/>
</dbReference>
<dbReference type="Pfam" id="PF08479">
    <property type="entry name" value="POTRA_2"/>
    <property type="match status" value="1"/>
</dbReference>
<dbReference type="GO" id="GO:0098046">
    <property type="term" value="C:type V protein secretion system complex"/>
    <property type="evidence" value="ECO:0007669"/>
    <property type="project" value="TreeGrafter"/>
</dbReference>
<dbReference type="Pfam" id="PF17287">
    <property type="entry name" value="POTRA_3"/>
    <property type="match status" value="1"/>
</dbReference>
<keyword evidence="1" id="KW-1134">Transmembrane beta strand</keyword>
<dbReference type="GO" id="GO:0046819">
    <property type="term" value="P:protein secretion by the type V secretion system"/>
    <property type="evidence" value="ECO:0007669"/>
    <property type="project" value="TreeGrafter"/>
</dbReference>
<dbReference type="Pfam" id="PF03865">
    <property type="entry name" value="ShlB"/>
    <property type="match status" value="1"/>
</dbReference>
<reference evidence="8 11" key="2">
    <citation type="submission" date="2020-12" db="EMBL/GenBank/DDBJ databases">
        <title>FDA dAtabase for Regulatory Grade micrObial Sequences (FDA-ARGOS): Supporting development and validation of Infectious Disease Dx tests.</title>
        <authorList>
            <person name="Sproer C."/>
            <person name="Gronow S."/>
            <person name="Severitt S."/>
            <person name="Schroder I."/>
            <person name="Tallon L."/>
            <person name="Sadzewicz L."/>
            <person name="Zhao X."/>
            <person name="Boylan J."/>
            <person name="Ott S."/>
            <person name="Bowen H."/>
            <person name="Vavikolanu K."/>
            <person name="Mehta A."/>
            <person name="Aluvathingal J."/>
            <person name="Nadendla S."/>
            <person name="Lowell S."/>
            <person name="Myers T."/>
            <person name="Yan Y."/>
            <person name="Sichtig H."/>
        </authorList>
    </citation>
    <scope>NUCLEOTIDE SEQUENCE [LARGE SCALE GENOMIC DNA]</scope>
    <source>
        <strain evidence="8 11">FDAARGOS_907</strain>
    </source>
</reference>
<feature type="domain" description="ShlB POTRA" evidence="7">
    <location>
        <begin position="153"/>
        <end position="205"/>
    </location>
</feature>
<dbReference type="PANTHER" id="PTHR34597:SF3">
    <property type="entry name" value="OUTER MEMBRANE TRANSPORTER CDIB"/>
    <property type="match status" value="1"/>
</dbReference>
<dbReference type="GO" id="GO:0008320">
    <property type="term" value="F:protein transmembrane transporter activity"/>
    <property type="evidence" value="ECO:0007669"/>
    <property type="project" value="TreeGrafter"/>
</dbReference>
<evidence type="ECO:0000256" key="4">
    <source>
        <dbReference type="SAM" id="SignalP"/>
    </source>
</evidence>
<evidence type="ECO:0000313" key="11">
    <source>
        <dbReference type="Proteomes" id="UP000594967"/>
    </source>
</evidence>
<feature type="signal peptide" evidence="4">
    <location>
        <begin position="1"/>
        <end position="25"/>
    </location>
</feature>
<name>A0A2X4V1M3_SERPL</name>
<gene>
    <name evidence="9" type="primary">shlB_1</name>
    <name evidence="8" type="ORF">I6G64_18995</name>
    <name evidence="9" type="ORF">NCTC12961_04400</name>
</gene>
<keyword evidence="2" id="KW-0812">Transmembrane</keyword>
<feature type="domain" description="Haemolysin activator HlyB C-terminal" evidence="5">
    <location>
        <begin position="210"/>
        <end position="522"/>
    </location>
</feature>
<evidence type="ECO:0000259" key="5">
    <source>
        <dbReference type="Pfam" id="PF03865"/>
    </source>
</evidence>
<evidence type="ECO:0000256" key="2">
    <source>
        <dbReference type="ARBA" id="ARBA00022692"/>
    </source>
</evidence>
<dbReference type="InterPro" id="IPR035251">
    <property type="entry name" value="ShlB_POTRA"/>
</dbReference>
<dbReference type="EMBL" id="CP065673">
    <property type="protein sequence ID" value="QPS19653.1"/>
    <property type="molecule type" value="Genomic_DNA"/>
</dbReference>
<evidence type="ECO:0000256" key="1">
    <source>
        <dbReference type="ARBA" id="ARBA00022452"/>
    </source>
</evidence>
<dbReference type="InterPro" id="IPR027282">
    <property type="entry name" value="TPS"/>
</dbReference>
<evidence type="ECO:0000259" key="6">
    <source>
        <dbReference type="Pfam" id="PF08479"/>
    </source>
</evidence>
<keyword evidence="4" id="KW-0732">Signal</keyword>
<evidence type="ECO:0000313" key="8">
    <source>
        <dbReference type="EMBL" id="QPS19653.1"/>
    </source>
</evidence>
<keyword evidence="1" id="KW-0472">Membrane</keyword>
<evidence type="ECO:0000256" key="3">
    <source>
        <dbReference type="ARBA" id="ARBA00023237"/>
    </source>
</evidence>
<dbReference type="STRING" id="82996.ADP72_17505"/>
<dbReference type="Proteomes" id="UP000248897">
    <property type="component" value="Chromosome 1"/>
</dbReference>
<dbReference type="InterPro" id="IPR051544">
    <property type="entry name" value="TPS_OM_transporter"/>
</dbReference>
<protein>
    <submittedName>
        <fullName evidence="9">Hemolysin transporter protein shlB</fullName>
    </submittedName>
    <submittedName>
        <fullName evidence="8">ShlB/FhaC/HecB family hemolysin secretion/activation protein</fullName>
    </submittedName>
</protein>
<evidence type="ECO:0000259" key="7">
    <source>
        <dbReference type="Pfam" id="PF17287"/>
    </source>
</evidence>
<feature type="chain" id="PRO_5016175403" evidence="4">
    <location>
        <begin position="26"/>
        <end position="559"/>
    </location>
</feature>
<feature type="domain" description="Polypeptide-transport-associated ShlB-type" evidence="6">
    <location>
        <begin position="78"/>
        <end position="152"/>
    </location>
</feature>
<reference evidence="9 10" key="1">
    <citation type="submission" date="2018-06" db="EMBL/GenBank/DDBJ databases">
        <authorList>
            <consortium name="Pathogen Informatics"/>
            <person name="Doyle S."/>
        </authorList>
    </citation>
    <scope>NUCLEOTIDE SEQUENCE [LARGE SCALE GENOMIC DNA]</scope>
    <source>
        <strain evidence="9 10">NCTC12961</strain>
    </source>
</reference>